<dbReference type="Gene3D" id="1.10.260.40">
    <property type="entry name" value="lambda repressor-like DNA-binding domains"/>
    <property type="match status" value="1"/>
</dbReference>
<dbReference type="KEGG" id="crie:AK829_10260"/>
<dbReference type="STRING" id="156976.AK829_10260"/>
<dbReference type="PROSITE" id="PS50943">
    <property type="entry name" value="HTH_CROC1"/>
    <property type="match status" value="1"/>
</dbReference>
<dbReference type="SMART" id="SM00530">
    <property type="entry name" value="HTH_XRE"/>
    <property type="match status" value="1"/>
</dbReference>
<dbReference type="InterPro" id="IPR001387">
    <property type="entry name" value="Cro/C1-type_HTH"/>
</dbReference>
<protein>
    <submittedName>
        <fullName evidence="1">Uncharacterized protein</fullName>
    </submittedName>
</protein>
<dbReference type="Pfam" id="PF13560">
    <property type="entry name" value="HTH_31"/>
    <property type="match status" value="1"/>
</dbReference>
<evidence type="ECO:0000313" key="2">
    <source>
        <dbReference type="Proteomes" id="UP000060016"/>
    </source>
</evidence>
<dbReference type="NCBIfam" id="TIGR03070">
    <property type="entry name" value="couple_hipB"/>
    <property type="match status" value="1"/>
</dbReference>
<proteinExistence type="predicted"/>
<dbReference type="EMBL" id="CP012342">
    <property type="protein sequence ID" value="AKV59450.1"/>
    <property type="molecule type" value="Genomic_DNA"/>
</dbReference>
<accession>A0A0K1RDD7</accession>
<dbReference type="PATRIC" id="fig|156976.3.peg.2067"/>
<gene>
    <name evidence="1" type="ORF">AK829_10260</name>
</gene>
<name>A0A0K1RDD7_9CORY</name>
<dbReference type="CDD" id="cd00093">
    <property type="entry name" value="HTH_XRE"/>
    <property type="match status" value="1"/>
</dbReference>
<reference evidence="1 2" key="1">
    <citation type="submission" date="2015-08" db="EMBL/GenBank/DDBJ databases">
        <authorList>
            <person name="Babu N.S."/>
            <person name="Beckwith C.J."/>
            <person name="Beseler K.G."/>
            <person name="Brison A."/>
            <person name="Carone J.V."/>
            <person name="Caskin T.P."/>
            <person name="Diamond M."/>
            <person name="Durham M.E."/>
            <person name="Foxe J.M."/>
            <person name="Go M."/>
            <person name="Henderson B.A."/>
            <person name="Jones I.B."/>
            <person name="McGettigan J.A."/>
            <person name="Micheletti S.J."/>
            <person name="Nasrallah M.E."/>
            <person name="Ortiz D."/>
            <person name="Piller C.R."/>
            <person name="Privatt S.R."/>
            <person name="Schneider S.L."/>
            <person name="Sharp S."/>
            <person name="Smith T.C."/>
            <person name="Stanton J.D."/>
            <person name="Ullery H.E."/>
            <person name="Wilson R.J."/>
            <person name="Serrano M.G."/>
            <person name="Buck G."/>
            <person name="Lee V."/>
            <person name="Wang Y."/>
            <person name="Carvalho R."/>
            <person name="Voegtly L."/>
            <person name="Shi R."/>
            <person name="Duckworth R."/>
            <person name="Johnson A."/>
            <person name="Loviza R."/>
            <person name="Walstead R."/>
            <person name="Shah Z."/>
            <person name="Kiflezghi M."/>
            <person name="Wade K."/>
            <person name="Ball S.L."/>
            <person name="Bradley K.W."/>
            <person name="Asai D.J."/>
            <person name="Bowman C.A."/>
            <person name="Russell D.A."/>
            <person name="Pope W.H."/>
            <person name="Jacobs-Sera D."/>
            <person name="Hendrix R.W."/>
            <person name="Hatfull G.F."/>
        </authorList>
    </citation>
    <scope>NUCLEOTIDE SEQUENCE [LARGE SCALE GENOMIC DNA]</scope>
    <source>
        <strain evidence="1 2">PUDD_83A45</strain>
    </source>
</reference>
<organism evidence="1 2">
    <name type="scientific">Corynebacterium riegelii</name>
    <dbReference type="NCBI Taxonomy" id="156976"/>
    <lineage>
        <taxon>Bacteria</taxon>
        <taxon>Bacillati</taxon>
        <taxon>Actinomycetota</taxon>
        <taxon>Actinomycetes</taxon>
        <taxon>Mycobacteriales</taxon>
        <taxon>Corynebacteriaceae</taxon>
        <taxon>Corynebacterium</taxon>
    </lineage>
</organism>
<dbReference type="Proteomes" id="UP000060016">
    <property type="component" value="Chromosome"/>
</dbReference>
<sequence length="71" mass="7749">MDVGELGAFVRTQRKRVGLTQVDLADLAGVSDRFLRELEKGKPTAEVGKVITVLSALGYDLEPKVHRGDLL</sequence>
<dbReference type="InterPro" id="IPR017507">
    <property type="entry name" value="Tscrpt_reg_HipB-like"/>
</dbReference>
<dbReference type="InterPro" id="IPR010982">
    <property type="entry name" value="Lambda_DNA-bd_dom_sf"/>
</dbReference>
<dbReference type="SUPFAM" id="SSF47413">
    <property type="entry name" value="lambda repressor-like DNA-binding domains"/>
    <property type="match status" value="1"/>
</dbReference>
<evidence type="ECO:0000313" key="1">
    <source>
        <dbReference type="EMBL" id="AKV59450.1"/>
    </source>
</evidence>
<keyword evidence="2" id="KW-1185">Reference proteome</keyword>
<dbReference type="GO" id="GO:0003677">
    <property type="term" value="F:DNA binding"/>
    <property type="evidence" value="ECO:0007669"/>
    <property type="project" value="InterPro"/>
</dbReference>
<dbReference type="AlphaFoldDB" id="A0A0K1RDD7"/>